<evidence type="ECO:0000256" key="8">
    <source>
        <dbReference type="ARBA" id="ARBA00022967"/>
    </source>
</evidence>
<keyword evidence="5" id="KW-0677">Repeat</keyword>
<evidence type="ECO:0000256" key="6">
    <source>
        <dbReference type="ARBA" id="ARBA00022741"/>
    </source>
</evidence>
<evidence type="ECO:0000259" key="10">
    <source>
        <dbReference type="PROSITE" id="PS50893"/>
    </source>
</evidence>
<evidence type="ECO:0000256" key="3">
    <source>
        <dbReference type="ARBA" id="ARBA00022475"/>
    </source>
</evidence>
<dbReference type="SMART" id="SM00382">
    <property type="entry name" value="AAA"/>
    <property type="match status" value="2"/>
</dbReference>
<keyword evidence="8" id="KW-1278">Translocase</keyword>
<protein>
    <submittedName>
        <fullName evidence="11">Sugar ABC transporter ATP-binding protein</fullName>
    </submittedName>
</protein>
<dbReference type="GO" id="GO:0005524">
    <property type="term" value="F:ATP binding"/>
    <property type="evidence" value="ECO:0007669"/>
    <property type="project" value="UniProtKB-KW"/>
</dbReference>
<evidence type="ECO:0000313" key="11">
    <source>
        <dbReference type="EMBL" id="MCG4746783.1"/>
    </source>
</evidence>
<dbReference type="GO" id="GO:0005886">
    <property type="term" value="C:plasma membrane"/>
    <property type="evidence" value="ECO:0007669"/>
    <property type="project" value="UniProtKB-SubCell"/>
</dbReference>
<dbReference type="PANTHER" id="PTHR43790">
    <property type="entry name" value="CARBOHYDRATE TRANSPORT ATP-BINDING PROTEIN MG119-RELATED"/>
    <property type="match status" value="1"/>
</dbReference>
<keyword evidence="3" id="KW-1003">Cell membrane</keyword>
<dbReference type="EMBL" id="JAKNGE010000018">
    <property type="protein sequence ID" value="MCG4746783.1"/>
    <property type="molecule type" value="Genomic_DNA"/>
</dbReference>
<gene>
    <name evidence="11" type="ORF">L0N08_15275</name>
</gene>
<dbReference type="InterPro" id="IPR027417">
    <property type="entry name" value="P-loop_NTPase"/>
</dbReference>
<evidence type="ECO:0000256" key="1">
    <source>
        <dbReference type="ARBA" id="ARBA00004202"/>
    </source>
</evidence>
<dbReference type="InterPro" id="IPR003439">
    <property type="entry name" value="ABC_transporter-like_ATP-bd"/>
</dbReference>
<dbReference type="Gene3D" id="3.40.50.300">
    <property type="entry name" value="P-loop containing nucleotide triphosphate hydrolases"/>
    <property type="match status" value="2"/>
</dbReference>
<evidence type="ECO:0000256" key="4">
    <source>
        <dbReference type="ARBA" id="ARBA00022597"/>
    </source>
</evidence>
<feature type="domain" description="ABC transporter" evidence="10">
    <location>
        <begin position="6"/>
        <end position="243"/>
    </location>
</feature>
<feature type="domain" description="ABC transporter" evidence="10">
    <location>
        <begin position="254"/>
        <end position="496"/>
    </location>
</feature>
<keyword evidence="6" id="KW-0547">Nucleotide-binding</keyword>
<dbReference type="AlphaFoldDB" id="A0AAW5C3N6"/>
<keyword evidence="7 11" id="KW-0067">ATP-binding</keyword>
<dbReference type="InterPro" id="IPR003593">
    <property type="entry name" value="AAA+_ATPase"/>
</dbReference>
<organism evidence="11 12">
    <name type="scientific">Enterocloster aldenensis</name>
    <dbReference type="NCBI Taxonomy" id="358742"/>
    <lineage>
        <taxon>Bacteria</taxon>
        <taxon>Bacillati</taxon>
        <taxon>Bacillota</taxon>
        <taxon>Clostridia</taxon>
        <taxon>Lachnospirales</taxon>
        <taxon>Lachnospiraceae</taxon>
        <taxon>Enterocloster</taxon>
    </lineage>
</organism>
<dbReference type="RefSeq" id="WP_238053628.1">
    <property type="nucleotide sequence ID" value="NZ_JAKNGE010000018.1"/>
</dbReference>
<reference evidence="11" key="1">
    <citation type="submission" date="2022-01" db="EMBL/GenBank/DDBJ databases">
        <title>Collection of gut derived symbiotic bacterial strains cultured from healthy donors.</title>
        <authorList>
            <person name="Lin H."/>
            <person name="Kohout C."/>
            <person name="Waligurski E."/>
            <person name="Pamer E.G."/>
        </authorList>
    </citation>
    <scope>NUCLEOTIDE SEQUENCE</scope>
    <source>
        <strain evidence="11">DFI.6.55</strain>
    </source>
</reference>
<evidence type="ECO:0000256" key="2">
    <source>
        <dbReference type="ARBA" id="ARBA00022448"/>
    </source>
</evidence>
<dbReference type="FunFam" id="3.40.50.300:FF:000127">
    <property type="entry name" value="Ribose import ATP-binding protein RbsA"/>
    <property type="match status" value="1"/>
</dbReference>
<keyword evidence="9" id="KW-0472">Membrane</keyword>
<sequence length="496" mass="54403">MGQEILKTKGITKSFFGNEVLKGVDLDVLSGEVHGLVGENGAGKSTLMKIITGVYTKNSGQIFLDGREVDFSDPGKARLAGVSIIHQDFNQFSNLSVAENIFLDRKEYRNSLGFVNWKKMRDDAKKALGDLGASFDVEMPERLLSVREQQLVEIAKAVSSNCRVLIMDEPTAALPENEVGKLFEVIRVLKEKGVAVIYISHRMKEIEQICDRVTVLRDGKKVSTLEMEAGRIDEVISQMIGKSITNYYTHSQRTAGEAILEVRNLSGHGVHDVSLELHRGEVLGLYGLAGSGATETAEMIMGLLRPLQGSVFMGGKKLLMKNINESMNAGIGYVPSDRRQEGIIVNMPISQNTILANLDSYDGRVMLNYKKIETRVAAAIESLKIKCVSSSQEVMRLSGGNQQKVVLAKWLDRNPQVLILNEPTRGVDVGAKSEIYRLIDDLANNNLAILFISSELPEVMGVSDTITVMCRGHITGSFTKAEIGQDTLLKAASGRI</sequence>
<dbReference type="Proteomes" id="UP001299608">
    <property type="component" value="Unassembled WGS sequence"/>
</dbReference>
<dbReference type="CDD" id="cd03216">
    <property type="entry name" value="ABC_Carb_Monos_I"/>
    <property type="match status" value="1"/>
</dbReference>
<dbReference type="Pfam" id="PF00005">
    <property type="entry name" value="ABC_tran"/>
    <property type="match status" value="2"/>
</dbReference>
<accession>A0AAW5C3N6</accession>
<dbReference type="PANTHER" id="PTHR43790:SF3">
    <property type="entry name" value="D-ALLOSE IMPORT ATP-BINDING PROTEIN ALSA-RELATED"/>
    <property type="match status" value="1"/>
</dbReference>
<name>A0AAW5C3N6_9FIRM</name>
<dbReference type="InterPro" id="IPR017871">
    <property type="entry name" value="ABC_transporter-like_CS"/>
</dbReference>
<keyword evidence="4" id="KW-0762">Sugar transport</keyword>
<evidence type="ECO:0000256" key="9">
    <source>
        <dbReference type="ARBA" id="ARBA00023136"/>
    </source>
</evidence>
<dbReference type="CDD" id="cd03215">
    <property type="entry name" value="ABC_Carb_Monos_II"/>
    <property type="match status" value="1"/>
</dbReference>
<evidence type="ECO:0000256" key="5">
    <source>
        <dbReference type="ARBA" id="ARBA00022737"/>
    </source>
</evidence>
<dbReference type="PROSITE" id="PS00211">
    <property type="entry name" value="ABC_TRANSPORTER_1"/>
    <property type="match status" value="1"/>
</dbReference>
<dbReference type="PROSITE" id="PS50893">
    <property type="entry name" value="ABC_TRANSPORTER_2"/>
    <property type="match status" value="2"/>
</dbReference>
<comment type="caution">
    <text evidence="11">The sequence shown here is derived from an EMBL/GenBank/DDBJ whole genome shotgun (WGS) entry which is preliminary data.</text>
</comment>
<keyword evidence="2" id="KW-0813">Transport</keyword>
<dbReference type="SUPFAM" id="SSF52540">
    <property type="entry name" value="P-loop containing nucleoside triphosphate hydrolases"/>
    <property type="match status" value="2"/>
</dbReference>
<evidence type="ECO:0000313" key="12">
    <source>
        <dbReference type="Proteomes" id="UP001299608"/>
    </source>
</evidence>
<dbReference type="InterPro" id="IPR050107">
    <property type="entry name" value="ABC_carbohydrate_import_ATPase"/>
</dbReference>
<proteinExistence type="predicted"/>
<dbReference type="GO" id="GO:0016887">
    <property type="term" value="F:ATP hydrolysis activity"/>
    <property type="evidence" value="ECO:0007669"/>
    <property type="project" value="InterPro"/>
</dbReference>
<comment type="subcellular location">
    <subcellularLocation>
        <location evidence="1">Cell membrane</location>
        <topology evidence="1">Peripheral membrane protein</topology>
    </subcellularLocation>
</comment>
<evidence type="ECO:0000256" key="7">
    <source>
        <dbReference type="ARBA" id="ARBA00022840"/>
    </source>
</evidence>